<dbReference type="Proteomes" id="UP001156940">
    <property type="component" value="Unassembled WGS sequence"/>
</dbReference>
<feature type="compositionally biased region" description="Acidic residues" evidence="1">
    <location>
        <begin position="80"/>
        <end position="96"/>
    </location>
</feature>
<comment type="caution">
    <text evidence="2">The sequence shown here is derived from an EMBL/GenBank/DDBJ whole genome shotgun (WGS) entry which is preliminary data.</text>
</comment>
<dbReference type="RefSeq" id="WP_280574947.1">
    <property type="nucleotide sequence ID" value="NZ_JARXRM010000035.1"/>
</dbReference>
<keyword evidence="3" id="KW-1185">Reference proteome</keyword>
<evidence type="ECO:0000256" key="1">
    <source>
        <dbReference type="SAM" id="MobiDB-lite"/>
    </source>
</evidence>
<evidence type="ECO:0000313" key="2">
    <source>
        <dbReference type="EMBL" id="MDH5823700.1"/>
    </source>
</evidence>
<accession>A0ABT6JAT5</accession>
<organism evidence="2 3">
    <name type="scientific">Luteimonas endophytica</name>
    <dbReference type="NCBI Taxonomy" id="3042023"/>
    <lineage>
        <taxon>Bacteria</taxon>
        <taxon>Pseudomonadati</taxon>
        <taxon>Pseudomonadota</taxon>
        <taxon>Gammaproteobacteria</taxon>
        <taxon>Lysobacterales</taxon>
        <taxon>Lysobacteraceae</taxon>
        <taxon>Luteimonas</taxon>
    </lineage>
</organism>
<reference evidence="2 3" key="1">
    <citation type="submission" date="2023-04" db="EMBL/GenBank/DDBJ databases">
        <title>Luteimonas endophyticus RD2P54.</title>
        <authorList>
            <person name="Sun J.-Q."/>
        </authorList>
    </citation>
    <scope>NUCLEOTIDE SEQUENCE [LARGE SCALE GENOMIC DNA]</scope>
    <source>
        <strain evidence="2 3">RD2P54</strain>
    </source>
</reference>
<name>A0ABT6JAT5_9GAMM</name>
<gene>
    <name evidence="2" type="ORF">QFW77_11950</name>
</gene>
<dbReference type="EMBL" id="JARXRM010000035">
    <property type="protein sequence ID" value="MDH5823700.1"/>
    <property type="molecule type" value="Genomic_DNA"/>
</dbReference>
<feature type="region of interest" description="Disordered" evidence="1">
    <location>
        <begin position="72"/>
        <end position="96"/>
    </location>
</feature>
<evidence type="ECO:0000313" key="3">
    <source>
        <dbReference type="Proteomes" id="UP001156940"/>
    </source>
</evidence>
<sequence>MPERIEVGCMVFVADGELGVGAVREVRKGSAELLVNIENAGDFLISMEAVRDVHSGKVVLDVARLPGPVREALGHAHEAEDPDYSEPGEGAAEDDL</sequence>
<proteinExistence type="predicted"/>
<protein>
    <submittedName>
        <fullName evidence="2">Uncharacterized protein</fullName>
    </submittedName>
</protein>